<proteinExistence type="predicted"/>
<gene>
    <name evidence="2" type="ORF">NCGR_LOCUS68255</name>
</gene>
<dbReference type="Proteomes" id="UP000604825">
    <property type="component" value="Unassembled WGS sequence"/>
</dbReference>
<comment type="caution">
    <text evidence="2">The sequence shown here is derived from an EMBL/GenBank/DDBJ whole genome shotgun (WGS) entry which is preliminary data.</text>
</comment>
<feature type="compositionally biased region" description="Basic and acidic residues" evidence="1">
    <location>
        <begin position="11"/>
        <end position="29"/>
    </location>
</feature>
<reference evidence="2" key="1">
    <citation type="submission" date="2020-10" db="EMBL/GenBank/DDBJ databases">
        <authorList>
            <person name="Han B."/>
            <person name="Lu T."/>
            <person name="Zhao Q."/>
            <person name="Huang X."/>
            <person name="Zhao Y."/>
        </authorList>
    </citation>
    <scope>NUCLEOTIDE SEQUENCE</scope>
</reference>
<evidence type="ECO:0000313" key="2">
    <source>
        <dbReference type="EMBL" id="CAD6344157.1"/>
    </source>
</evidence>
<feature type="compositionally biased region" description="Basic and acidic residues" evidence="1">
    <location>
        <begin position="74"/>
        <end position="87"/>
    </location>
</feature>
<name>A0A811SSL5_9POAL</name>
<protein>
    <submittedName>
        <fullName evidence="2">Uncharacterized protein</fullName>
    </submittedName>
</protein>
<sequence>MSASSNCSKHRATEERDEGKAPRTEADWDGLRRELQAACHRQVQHADRVDGLGEDGIDIAVDDWAEAPEPLPPSDRRCSSSAREERSQPVAATGLRRRRRTRAPVRNVPQGASPDEAVTQFTGAGGAGTGTGGDGGGGRMGADDEDPPPGTAKNGPGTMLHRSQHEHGSGVGAGGVRTGGVGTTAELSASSSEATAMVVMASTARRMRSCDIVFGCSERMLKLSWVCFHKSRAFYRRGSTQKGCGLN</sequence>
<evidence type="ECO:0000313" key="3">
    <source>
        <dbReference type="Proteomes" id="UP000604825"/>
    </source>
</evidence>
<dbReference type="AlphaFoldDB" id="A0A811SSL5"/>
<feature type="region of interest" description="Disordered" evidence="1">
    <location>
        <begin position="60"/>
        <end position="176"/>
    </location>
</feature>
<evidence type="ECO:0000256" key="1">
    <source>
        <dbReference type="SAM" id="MobiDB-lite"/>
    </source>
</evidence>
<organism evidence="2 3">
    <name type="scientific">Miscanthus lutarioriparius</name>
    <dbReference type="NCBI Taxonomy" id="422564"/>
    <lineage>
        <taxon>Eukaryota</taxon>
        <taxon>Viridiplantae</taxon>
        <taxon>Streptophyta</taxon>
        <taxon>Embryophyta</taxon>
        <taxon>Tracheophyta</taxon>
        <taxon>Spermatophyta</taxon>
        <taxon>Magnoliopsida</taxon>
        <taxon>Liliopsida</taxon>
        <taxon>Poales</taxon>
        <taxon>Poaceae</taxon>
        <taxon>PACMAD clade</taxon>
        <taxon>Panicoideae</taxon>
        <taxon>Andropogonodae</taxon>
        <taxon>Andropogoneae</taxon>
        <taxon>Saccharinae</taxon>
        <taxon>Miscanthus</taxon>
    </lineage>
</organism>
<feature type="compositionally biased region" description="Gly residues" evidence="1">
    <location>
        <begin position="123"/>
        <end position="140"/>
    </location>
</feature>
<dbReference type="EMBL" id="CAJGYO010000907">
    <property type="protein sequence ID" value="CAD6344157.1"/>
    <property type="molecule type" value="Genomic_DNA"/>
</dbReference>
<feature type="region of interest" description="Disordered" evidence="1">
    <location>
        <begin position="1"/>
        <end position="29"/>
    </location>
</feature>
<accession>A0A811SSL5</accession>
<keyword evidence="3" id="KW-1185">Reference proteome</keyword>